<evidence type="ECO:0000256" key="1">
    <source>
        <dbReference type="SAM" id="MobiDB-lite"/>
    </source>
</evidence>
<dbReference type="EMBL" id="KL142376">
    <property type="protein sequence ID" value="KDR77798.1"/>
    <property type="molecule type" value="Genomic_DNA"/>
</dbReference>
<dbReference type="HOGENOM" id="CLU_1938309_0_0_1"/>
<keyword evidence="3" id="KW-1185">Reference proteome</keyword>
<gene>
    <name evidence="2" type="ORF">GALMADRAFT_138852</name>
</gene>
<sequence length="130" mass="13062">MIDVALINVLVGQIRPRAMVITAAADVEAYGVANRVKYPFLIGGPMGILTPPSPASVRSRGSGGMSAGTAVSGGSTMPHNPNNTDSWYDLFSGTKANSNSNSGGPVFGERYGAFQVGSGPGAVSACLGTG</sequence>
<evidence type="ECO:0000313" key="3">
    <source>
        <dbReference type="Proteomes" id="UP000027222"/>
    </source>
</evidence>
<dbReference type="Proteomes" id="UP000027222">
    <property type="component" value="Unassembled WGS sequence"/>
</dbReference>
<accession>A0A067TFN8</accession>
<protein>
    <submittedName>
        <fullName evidence="2">Uncharacterized protein</fullName>
    </submittedName>
</protein>
<organism evidence="2 3">
    <name type="scientific">Galerina marginata (strain CBS 339.88)</name>
    <dbReference type="NCBI Taxonomy" id="685588"/>
    <lineage>
        <taxon>Eukaryota</taxon>
        <taxon>Fungi</taxon>
        <taxon>Dikarya</taxon>
        <taxon>Basidiomycota</taxon>
        <taxon>Agaricomycotina</taxon>
        <taxon>Agaricomycetes</taxon>
        <taxon>Agaricomycetidae</taxon>
        <taxon>Agaricales</taxon>
        <taxon>Agaricineae</taxon>
        <taxon>Strophariaceae</taxon>
        <taxon>Galerina</taxon>
    </lineage>
</organism>
<reference evidence="3" key="1">
    <citation type="journal article" date="2014" name="Proc. Natl. Acad. Sci. U.S.A.">
        <title>Extensive sampling of basidiomycete genomes demonstrates inadequacy of the white-rot/brown-rot paradigm for wood decay fungi.</title>
        <authorList>
            <person name="Riley R."/>
            <person name="Salamov A.A."/>
            <person name="Brown D.W."/>
            <person name="Nagy L.G."/>
            <person name="Floudas D."/>
            <person name="Held B.W."/>
            <person name="Levasseur A."/>
            <person name="Lombard V."/>
            <person name="Morin E."/>
            <person name="Otillar R."/>
            <person name="Lindquist E.A."/>
            <person name="Sun H."/>
            <person name="LaButti K.M."/>
            <person name="Schmutz J."/>
            <person name="Jabbour D."/>
            <person name="Luo H."/>
            <person name="Baker S.E."/>
            <person name="Pisabarro A.G."/>
            <person name="Walton J.D."/>
            <person name="Blanchette R.A."/>
            <person name="Henrissat B."/>
            <person name="Martin F."/>
            <person name="Cullen D."/>
            <person name="Hibbett D.S."/>
            <person name="Grigoriev I.V."/>
        </authorList>
    </citation>
    <scope>NUCLEOTIDE SEQUENCE [LARGE SCALE GENOMIC DNA]</scope>
    <source>
        <strain evidence="3">CBS 339.88</strain>
    </source>
</reference>
<feature type="compositionally biased region" description="Polar residues" evidence="1">
    <location>
        <begin position="72"/>
        <end position="86"/>
    </location>
</feature>
<dbReference type="AlphaFoldDB" id="A0A067TFN8"/>
<name>A0A067TFN8_GALM3</name>
<feature type="region of interest" description="Disordered" evidence="1">
    <location>
        <begin position="53"/>
        <end position="88"/>
    </location>
</feature>
<proteinExistence type="predicted"/>
<evidence type="ECO:0000313" key="2">
    <source>
        <dbReference type="EMBL" id="KDR77798.1"/>
    </source>
</evidence>